<evidence type="ECO:0000256" key="1">
    <source>
        <dbReference type="SAM" id="Phobius"/>
    </source>
</evidence>
<feature type="transmembrane region" description="Helical" evidence="1">
    <location>
        <begin position="37"/>
        <end position="59"/>
    </location>
</feature>
<keyword evidence="1" id="KW-0472">Membrane</keyword>
<reference evidence="3 5" key="2">
    <citation type="submission" date="2020-08" db="EMBL/GenBank/DDBJ databases">
        <title>Emergence of ISAba1-mediated novel tet(X) in Acinetobacter variabilis from a chicken farm.</title>
        <authorList>
            <person name="Peng K."/>
            <person name="Li R."/>
        </authorList>
    </citation>
    <scope>NUCLEOTIDE SEQUENCE [LARGE SCALE GENOMIC DNA]</scope>
    <source>
        <strain evidence="3 5">XM9F202-2</strain>
    </source>
</reference>
<keyword evidence="1" id="KW-0812">Transmembrane</keyword>
<proteinExistence type="predicted"/>
<evidence type="ECO:0000313" key="5">
    <source>
        <dbReference type="Proteomes" id="UP000596079"/>
    </source>
</evidence>
<dbReference type="eggNOG" id="ENOG5031SUF">
    <property type="taxonomic scope" value="Bacteria"/>
</dbReference>
<dbReference type="Proteomes" id="UP000596079">
    <property type="component" value="Chromosome"/>
</dbReference>
<name>N8WQY4_9GAMM</name>
<reference evidence="2 4" key="1">
    <citation type="submission" date="2013-02" db="EMBL/GenBank/DDBJ databases">
        <title>The Genome Sequence of Acinetobacter sp. NIPH 899.</title>
        <authorList>
            <consortium name="The Broad Institute Genome Sequencing Platform"/>
            <consortium name="The Broad Institute Genome Sequencing Center for Infectious Disease"/>
            <person name="Cerqueira G."/>
            <person name="Feldgarden M."/>
            <person name="Courvalin P."/>
            <person name="Perichon B."/>
            <person name="Grillot-Courvalin C."/>
            <person name="Clermont D."/>
            <person name="Rocha E."/>
            <person name="Yoon E.-J."/>
            <person name="Nemec A."/>
            <person name="Walker B."/>
            <person name="Young S.K."/>
            <person name="Zeng Q."/>
            <person name="Gargeya S."/>
            <person name="Fitzgerald M."/>
            <person name="Haas B."/>
            <person name="Abouelleil A."/>
            <person name="Alvarado L."/>
            <person name="Arachchi H.M."/>
            <person name="Berlin A.M."/>
            <person name="Chapman S.B."/>
            <person name="Dewar J."/>
            <person name="Goldberg J."/>
            <person name="Griggs A."/>
            <person name="Gujja S."/>
            <person name="Hansen M."/>
            <person name="Howarth C."/>
            <person name="Imamovic A."/>
            <person name="Larimer J."/>
            <person name="McCowan C."/>
            <person name="Murphy C."/>
            <person name="Neiman D."/>
            <person name="Pearson M."/>
            <person name="Priest M."/>
            <person name="Roberts A."/>
            <person name="Saif S."/>
            <person name="Shea T."/>
            <person name="Sisk P."/>
            <person name="Sykes S."/>
            <person name="Wortman J."/>
            <person name="Nusbaum C."/>
            <person name="Birren B."/>
        </authorList>
    </citation>
    <scope>NUCLEOTIDE SEQUENCE [LARGE SCALE GENOMIC DNA]</scope>
    <source>
        <strain evidence="2 4">NIPH 899</strain>
    </source>
</reference>
<keyword evidence="4" id="KW-1185">Reference proteome</keyword>
<evidence type="ECO:0000313" key="3">
    <source>
        <dbReference type="EMBL" id="QQN87774.1"/>
    </source>
</evidence>
<evidence type="ECO:0000313" key="4">
    <source>
        <dbReference type="Proteomes" id="UP000013070"/>
    </source>
</evidence>
<dbReference type="GeneID" id="89664901"/>
<dbReference type="EMBL" id="CP060811">
    <property type="protein sequence ID" value="QQN87774.1"/>
    <property type="molecule type" value="Genomic_DNA"/>
</dbReference>
<dbReference type="EMBL" id="APPE01000087">
    <property type="protein sequence ID" value="ENU97374.1"/>
    <property type="molecule type" value="Genomic_DNA"/>
</dbReference>
<sequence>MFKLHLNPATLAFWLFLALGISAISTAVISHNLILDVVAISVSVLTIAGTLFSMALLFVEHIIEICSS</sequence>
<dbReference type="Proteomes" id="UP000013070">
    <property type="component" value="Unassembled WGS sequence"/>
</dbReference>
<dbReference type="AlphaFoldDB" id="N8WQY4"/>
<accession>A0A7T8AQK9</accession>
<keyword evidence="1" id="KW-1133">Transmembrane helix</keyword>
<accession>N8WQY4</accession>
<protein>
    <submittedName>
        <fullName evidence="2">Uncharacterized protein</fullName>
    </submittedName>
</protein>
<evidence type="ECO:0000313" key="2">
    <source>
        <dbReference type="EMBL" id="ENU97374.1"/>
    </source>
</evidence>
<dbReference type="HOGENOM" id="CLU_204326_0_0_6"/>
<dbReference type="PATRIC" id="fig|1217710.3.peg.3459"/>
<gene>
    <name evidence="2" type="ORF">F969_03597</name>
    <name evidence="3" type="ORF">IAQ69_13165</name>
</gene>
<organism evidence="2 4">
    <name type="scientific">Acinetobacter variabilis</name>
    <dbReference type="NCBI Taxonomy" id="70346"/>
    <lineage>
        <taxon>Bacteria</taxon>
        <taxon>Pseudomonadati</taxon>
        <taxon>Pseudomonadota</taxon>
        <taxon>Gammaproteobacteria</taxon>
        <taxon>Moraxellales</taxon>
        <taxon>Moraxellaceae</taxon>
        <taxon>Acinetobacter</taxon>
    </lineage>
</organism>
<dbReference type="RefSeq" id="WP_004786985.1">
    <property type="nucleotide sequence ID" value="NZ_CP060811.1"/>
</dbReference>